<dbReference type="InterPro" id="IPR052042">
    <property type="entry name" value="Tail_sheath_structural"/>
</dbReference>
<dbReference type="Pfam" id="PF22671">
    <property type="entry name" value="Gp18_domIII_N"/>
    <property type="match status" value="1"/>
</dbReference>
<dbReference type="PANTHER" id="PTHR35861">
    <property type="match status" value="1"/>
</dbReference>
<dbReference type="PANTHER" id="PTHR35861:SF1">
    <property type="entry name" value="PHAGE TAIL SHEATH PROTEIN"/>
    <property type="match status" value="1"/>
</dbReference>
<dbReference type="RefSeq" id="WP_282200062.1">
    <property type="nucleotide sequence ID" value="NZ_BOQE01000001.1"/>
</dbReference>
<reference evidence="2" key="1">
    <citation type="journal article" date="2023" name="Int. J. Syst. Evol. Microbiol.">
        <title>Collibacillus ludicampi gen. nov., sp. nov., a new soil bacterium of the family Alicyclobacillaceae.</title>
        <authorList>
            <person name="Jojima T."/>
            <person name="Ioku Y."/>
            <person name="Fukuta Y."/>
            <person name="Shirasaka N."/>
            <person name="Matsumura Y."/>
            <person name="Mori M."/>
        </authorList>
    </citation>
    <scope>NUCLEOTIDE SEQUENCE</scope>
    <source>
        <strain evidence="2">TP075</strain>
    </source>
</reference>
<proteinExistence type="predicted"/>
<dbReference type="EMBL" id="BOQE01000001">
    <property type="protein sequence ID" value="GIM47038.1"/>
    <property type="molecule type" value="Genomic_DNA"/>
</dbReference>
<dbReference type="AlphaFoldDB" id="A0AAV4LHB2"/>
<feature type="domain" description="Tail sheath protein Gp18-like" evidence="1">
    <location>
        <begin position="31"/>
        <end position="92"/>
    </location>
</feature>
<protein>
    <submittedName>
        <fullName evidence="2">Tail protein</fullName>
    </submittedName>
</protein>
<dbReference type="Gene3D" id="3.40.50.11780">
    <property type="match status" value="1"/>
</dbReference>
<evidence type="ECO:0000313" key="2">
    <source>
        <dbReference type="EMBL" id="GIM47038.1"/>
    </source>
</evidence>
<dbReference type="InterPro" id="IPR054564">
    <property type="entry name" value="Gp18_domIII_N"/>
</dbReference>
<organism evidence="2 3">
    <name type="scientific">Collibacillus ludicampi</name>
    <dbReference type="NCBI Taxonomy" id="2771369"/>
    <lineage>
        <taxon>Bacteria</taxon>
        <taxon>Bacillati</taxon>
        <taxon>Bacillota</taxon>
        <taxon>Bacilli</taxon>
        <taxon>Bacillales</taxon>
        <taxon>Alicyclobacillaceae</taxon>
        <taxon>Collibacillus</taxon>
    </lineage>
</organism>
<evidence type="ECO:0000259" key="1">
    <source>
        <dbReference type="Pfam" id="PF22671"/>
    </source>
</evidence>
<sequence>MQFVNNLNNLTVDDQYFMEVPVQQGPSNVPTGNIGLVGTFSRGPLNTPTLVTSYPDLVKKFGEVDQNFSLTGPITARGIFKQGNTNVYVVRISSSTNPATYAKVYLYDSNNNLVMILQAATPGSWGDALTATVSNGTKPGTFKISLQYGSESETWDNLVIAQPATPIAGAVLVSTIFGPNGQSQLATATFPSTPNINAPANGTYAFTGGTDGADASPADYIGSNMNGVKTGLYALDNAPVNLVLCAEQSDPSVNQALAQNAQSITQNGGLPRDAVITFPKGTPVANLASLMSQFDTDRVFPCYLWQQIYDPVTNSNQVVSPLGFFAGLLAQLSPHLSPGNKPIFGTLGVDPNMNIGPSDLATMAQARVNAVGVPTPAGPLGVRGGFTASQTAGDPQQIYVRRMKDYIDQLVYTIGGQFVDQPITPDLMRQVYQSVDNILYPMKNPASPSDQMIADYKITCDNTNNPPSSTGQNRLICDYAVKLLNMNRFMIFRTQIGAGVVITSTHQGQ</sequence>
<evidence type="ECO:0000313" key="3">
    <source>
        <dbReference type="Proteomes" id="UP001057291"/>
    </source>
</evidence>
<keyword evidence="3" id="KW-1185">Reference proteome</keyword>
<dbReference type="Proteomes" id="UP001057291">
    <property type="component" value="Unassembled WGS sequence"/>
</dbReference>
<name>A0AAV4LHB2_9BACL</name>
<comment type="caution">
    <text evidence="2">The sequence shown here is derived from an EMBL/GenBank/DDBJ whole genome shotgun (WGS) entry which is preliminary data.</text>
</comment>
<gene>
    <name evidence="2" type="ORF">DNHGIG_25870</name>
</gene>
<accession>A0AAV4LHB2</accession>